<evidence type="ECO:0000313" key="14">
    <source>
        <dbReference type="EMBL" id="AIZ16941.1"/>
    </source>
</evidence>
<dbReference type="KEGG" id="bpsp:AH67_08575"/>
<keyword evidence="9" id="KW-0547">Nucleotide-binding</keyword>
<dbReference type="PROSITE" id="PS00076">
    <property type="entry name" value="PYRIDINE_REDOX_1"/>
    <property type="match status" value="1"/>
</dbReference>
<name>A0A0A7IAB9_9BIFI</name>
<feature type="domain" description="Pyridine nucleotide-disulphide oxidoreductase dimerisation" evidence="12">
    <location>
        <begin position="349"/>
        <end position="456"/>
    </location>
</feature>
<dbReference type="PANTHER" id="PTHR43014:SF4">
    <property type="entry name" value="PYRIDINE NUCLEOTIDE-DISULFIDE OXIDOREDUCTASE RCLA-RELATED"/>
    <property type="match status" value="1"/>
</dbReference>
<dbReference type="InterPro" id="IPR001100">
    <property type="entry name" value="Pyr_nuc-diS_OxRdtase"/>
</dbReference>
<dbReference type="SUPFAM" id="SSF51905">
    <property type="entry name" value="FAD/NAD(P)-binding domain"/>
    <property type="match status" value="1"/>
</dbReference>
<proteinExistence type="inferred from homology"/>
<dbReference type="GO" id="GO:0003955">
    <property type="term" value="F:NAD(P)H dehydrogenase (quinone) activity"/>
    <property type="evidence" value="ECO:0007669"/>
    <property type="project" value="TreeGrafter"/>
</dbReference>
<accession>A0A0A7IAB9</accession>
<evidence type="ECO:0000256" key="7">
    <source>
        <dbReference type="ARBA" id="ARBA00023284"/>
    </source>
</evidence>
<dbReference type="InterPro" id="IPR016156">
    <property type="entry name" value="FAD/NAD-linked_Rdtase_dimer_sf"/>
</dbReference>
<dbReference type="PIRSF" id="PIRSF000350">
    <property type="entry name" value="Mercury_reductase_MerA"/>
    <property type="match status" value="1"/>
</dbReference>
<dbReference type="GO" id="GO:0016668">
    <property type="term" value="F:oxidoreductase activity, acting on a sulfur group of donors, NAD(P) as acceptor"/>
    <property type="evidence" value="ECO:0007669"/>
    <property type="project" value="InterPro"/>
</dbReference>
<evidence type="ECO:0000256" key="4">
    <source>
        <dbReference type="ARBA" id="ARBA00022857"/>
    </source>
</evidence>
<evidence type="ECO:0000256" key="10">
    <source>
        <dbReference type="PIRSR" id="PIRSR000350-4"/>
    </source>
</evidence>
<feature type="binding site" evidence="9">
    <location>
        <position position="309"/>
    </location>
    <ligand>
        <name>FAD</name>
        <dbReference type="ChEBI" id="CHEBI:57692"/>
    </ligand>
</feature>
<evidence type="ECO:0000256" key="2">
    <source>
        <dbReference type="ARBA" id="ARBA00022630"/>
    </source>
</evidence>
<dbReference type="Proteomes" id="UP000030636">
    <property type="component" value="Chromosome"/>
</dbReference>
<evidence type="ECO:0000256" key="5">
    <source>
        <dbReference type="ARBA" id="ARBA00023002"/>
    </source>
</evidence>
<dbReference type="SUPFAM" id="SSF55424">
    <property type="entry name" value="FAD/NAD-linked reductases, dimerisation (C-terminal) domain"/>
    <property type="match status" value="1"/>
</dbReference>
<keyword evidence="5 11" id="KW-0560">Oxidoreductase</keyword>
<keyword evidence="3 9" id="KW-0274">FAD</keyword>
<keyword evidence="9" id="KW-0520">NAD</keyword>
<dbReference type="HOGENOM" id="CLU_016755_1_2_11"/>
<dbReference type="Gene3D" id="3.50.50.60">
    <property type="entry name" value="FAD/NAD(P)-binding domain"/>
    <property type="match status" value="2"/>
</dbReference>
<dbReference type="InterPro" id="IPR036188">
    <property type="entry name" value="FAD/NAD-bd_sf"/>
</dbReference>
<evidence type="ECO:0000256" key="6">
    <source>
        <dbReference type="ARBA" id="ARBA00023157"/>
    </source>
</evidence>
<evidence type="ECO:0000256" key="3">
    <source>
        <dbReference type="ARBA" id="ARBA00022827"/>
    </source>
</evidence>
<feature type="domain" description="FAD/NAD(P)-binding" evidence="13">
    <location>
        <begin position="8"/>
        <end position="320"/>
    </location>
</feature>
<evidence type="ECO:0000259" key="13">
    <source>
        <dbReference type="Pfam" id="PF07992"/>
    </source>
</evidence>
<feature type="binding site" evidence="9">
    <location>
        <position position="268"/>
    </location>
    <ligand>
        <name>NAD(+)</name>
        <dbReference type="ChEBI" id="CHEBI:57540"/>
    </ligand>
</feature>
<evidence type="ECO:0000256" key="8">
    <source>
        <dbReference type="PIRSR" id="PIRSR000350-2"/>
    </source>
</evidence>
<dbReference type="RefSeq" id="WP_039172754.1">
    <property type="nucleotide sequence ID" value="NZ_CP007457.1"/>
</dbReference>
<evidence type="ECO:0000256" key="9">
    <source>
        <dbReference type="PIRSR" id="PIRSR000350-3"/>
    </source>
</evidence>
<comment type="similarity">
    <text evidence="1 11">Belongs to the class-I pyridine nucleotide-disulfide oxidoreductase family.</text>
</comment>
<keyword evidence="2 11" id="KW-0285">Flavoprotein</keyword>
<dbReference type="InterPro" id="IPR012999">
    <property type="entry name" value="Pyr_OxRdtase_I_AS"/>
</dbReference>
<evidence type="ECO:0000313" key="15">
    <source>
        <dbReference type="Proteomes" id="UP000030636"/>
    </source>
</evidence>
<gene>
    <name evidence="14" type="ORF">AH67_08575</name>
</gene>
<feature type="binding site" evidence="9">
    <location>
        <position position="54"/>
    </location>
    <ligand>
        <name>FAD</name>
        <dbReference type="ChEBI" id="CHEBI:57692"/>
    </ligand>
</feature>
<evidence type="ECO:0000259" key="12">
    <source>
        <dbReference type="Pfam" id="PF02852"/>
    </source>
</evidence>
<keyword evidence="15" id="KW-1185">Reference proteome</keyword>
<dbReference type="FunFam" id="3.30.390.30:FF:000001">
    <property type="entry name" value="Dihydrolipoyl dehydrogenase"/>
    <property type="match status" value="1"/>
</dbReference>
<dbReference type="InterPro" id="IPR023753">
    <property type="entry name" value="FAD/NAD-binding_dom"/>
</dbReference>
<dbReference type="Pfam" id="PF07992">
    <property type="entry name" value="Pyr_redox_2"/>
    <property type="match status" value="1"/>
</dbReference>
<dbReference type="STRING" id="1447715.AH67_08575"/>
<sequence>MEARHVEHLIIGFGKAGKTLAARIAKNGGRVTLIERDRAMYGGTCINIGCLPSKSLILDAYAARRDGRESQQAFAEAMSAKTALTSKLRAANYVKLDALDGVTVLDGSARFLGPRTVLVQLTDGGELMIQAKHIYINTGARPRIPDILGIRETPGVYDSTGMLSLPELPRRVAVLGAGFIGLEFASMMADFGAEVCVLQHDYRVLPNEDADVVQAIHGMLEKQGVRIVTNANVTRVYAGEHGAPVVIEADVDGTATHFSADAMLVAVGRIPETAGLNLTAAGIETDARGAIIVDDLLRTTADQVWTMGDCNGGPQHTYISLDDSRIVWSQIGSLRESAMPYRRTERRNVPSCVFLHVPYARMGLNEHDATAQGVPVHVHALPVSSVPKAVVMRETEGLLKALTDPSTERILGVTLLCPEAHEMINTVKVAMDCGADANYMRNAIFTHPTMTEVFNDLFA</sequence>
<dbReference type="Pfam" id="PF02852">
    <property type="entry name" value="Pyr_redox_dim"/>
    <property type="match status" value="1"/>
</dbReference>
<dbReference type="PANTHER" id="PTHR43014">
    <property type="entry name" value="MERCURIC REDUCTASE"/>
    <property type="match status" value="1"/>
</dbReference>
<evidence type="ECO:0000256" key="11">
    <source>
        <dbReference type="RuleBase" id="RU003691"/>
    </source>
</evidence>
<dbReference type="PRINTS" id="PR00411">
    <property type="entry name" value="PNDRDTASEI"/>
</dbReference>
<dbReference type="Gene3D" id="3.30.390.30">
    <property type="match status" value="1"/>
</dbReference>
<dbReference type="EMBL" id="CP007457">
    <property type="protein sequence ID" value="AIZ16941.1"/>
    <property type="molecule type" value="Genomic_DNA"/>
</dbReference>
<keyword evidence="7 11" id="KW-0676">Redox-active center</keyword>
<feature type="active site" description="Proton acceptor" evidence="8">
    <location>
        <position position="447"/>
    </location>
</feature>
<dbReference type="InterPro" id="IPR004099">
    <property type="entry name" value="Pyr_nucl-diS_OxRdtase_dimer"/>
</dbReference>
<dbReference type="PRINTS" id="PR00368">
    <property type="entry name" value="FADPNR"/>
</dbReference>
<organism evidence="14 15">
    <name type="scientific">Bifidobacterium pseudolongum PV8-2</name>
    <dbReference type="NCBI Taxonomy" id="1447715"/>
    <lineage>
        <taxon>Bacteria</taxon>
        <taxon>Bacillati</taxon>
        <taxon>Actinomycetota</taxon>
        <taxon>Actinomycetes</taxon>
        <taxon>Bifidobacteriales</taxon>
        <taxon>Bifidobacteriaceae</taxon>
        <taxon>Bifidobacterium</taxon>
    </lineage>
</organism>
<protein>
    <submittedName>
        <fullName evidence="14">Pyridine nucleotide-disulfide oxidoreductase</fullName>
    </submittedName>
</protein>
<reference evidence="14 15" key="1">
    <citation type="journal article" date="2015" name="Genome Announc.">
        <title>Bifidobacterium pseudolongum Strain PV8-2, Isolated from a Stool Sample of an Anemic Kenyan Infant.</title>
        <authorList>
            <person name="Vazquez-Gutierrez P."/>
            <person name="Lacroix C."/>
            <person name="Chassard C."/>
            <person name="Klumpp J."/>
            <person name="Stevens M.J."/>
            <person name="Jans C."/>
        </authorList>
    </citation>
    <scope>NUCLEOTIDE SEQUENCE [LARGE SCALE GENOMIC DNA]</scope>
    <source>
        <strain evidence="14 15">PV8-2</strain>
    </source>
</reference>
<feature type="binding site" evidence="9">
    <location>
        <begin position="176"/>
        <end position="183"/>
    </location>
    <ligand>
        <name>NAD(+)</name>
        <dbReference type="ChEBI" id="CHEBI:57540"/>
    </ligand>
</feature>
<dbReference type="AlphaFoldDB" id="A0A0A7IAB9"/>
<dbReference type="GO" id="GO:0050660">
    <property type="term" value="F:flavin adenine dinucleotide binding"/>
    <property type="evidence" value="ECO:0007669"/>
    <property type="project" value="TreeGrafter"/>
</dbReference>
<feature type="disulfide bond" description="Redox-active" evidence="10">
    <location>
        <begin position="45"/>
        <end position="50"/>
    </location>
</feature>
<dbReference type="OrthoDB" id="9800167at2"/>
<keyword evidence="6" id="KW-1015">Disulfide bond</keyword>
<comment type="cofactor">
    <cofactor evidence="9">
        <name>FAD</name>
        <dbReference type="ChEBI" id="CHEBI:57692"/>
    </cofactor>
    <text evidence="9">Binds 1 FAD per subunit.</text>
</comment>
<keyword evidence="4" id="KW-0521">NADP</keyword>
<evidence type="ECO:0000256" key="1">
    <source>
        <dbReference type="ARBA" id="ARBA00007532"/>
    </source>
</evidence>